<dbReference type="EMBL" id="BK015472">
    <property type="protein sequence ID" value="DAE08692.1"/>
    <property type="molecule type" value="Genomic_DNA"/>
</dbReference>
<proteinExistence type="predicted"/>
<evidence type="ECO:0000313" key="1">
    <source>
        <dbReference type="EMBL" id="DAE08692.1"/>
    </source>
</evidence>
<reference evidence="1" key="1">
    <citation type="journal article" date="2021" name="Proc. Natl. Acad. Sci. U.S.A.">
        <title>A Catalog of Tens of Thousands of Viruses from Human Metagenomes Reveals Hidden Associations with Chronic Diseases.</title>
        <authorList>
            <person name="Tisza M.J."/>
            <person name="Buck C.B."/>
        </authorList>
    </citation>
    <scope>NUCLEOTIDE SEQUENCE</scope>
    <source>
        <strain evidence="1">CtwwN25</strain>
    </source>
</reference>
<accession>A0A8S5PR36</accession>
<organism evidence="1">
    <name type="scientific">Myoviridae sp. ctwwN25</name>
    <dbReference type="NCBI Taxonomy" id="2825209"/>
    <lineage>
        <taxon>Viruses</taxon>
        <taxon>Duplodnaviria</taxon>
        <taxon>Heunggongvirae</taxon>
        <taxon>Uroviricota</taxon>
        <taxon>Caudoviricetes</taxon>
    </lineage>
</organism>
<name>A0A8S5PR36_9CAUD</name>
<sequence length="131" mass="14703">MKIETIKKLAELFRKKSPAYSITSDGRIMAVCEQPLSDKEIKDLGIGRFDAYQNLSDVLVPSSYAEAISDFLDSIDIVPPYKKPEELNTLSNALEVFRDAICHIQYQAMIEWGNNCIETAPGNPDVSFKID</sequence>
<protein>
    <submittedName>
        <fullName evidence="1">Uncharacterized protein</fullName>
    </submittedName>
</protein>